<keyword evidence="16" id="KW-0406">Ion transport</keyword>
<feature type="transmembrane region" description="Helical" evidence="14">
    <location>
        <begin position="438"/>
        <end position="465"/>
    </location>
</feature>
<dbReference type="Pfam" id="PF02518">
    <property type="entry name" value="HATPase_c"/>
    <property type="match status" value="1"/>
</dbReference>
<evidence type="ECO:0000313" key="17">
    <source>
        <dbReference type="Proteomes" id="UP000002385"/>
    </source>
</evidence>
<dbReference type="Proteomes" id="UP000002385">
    <property type="component" value="Chromosome"/>
</dbReference>
<protein>
    <recommendedName>
        <fullName evidence="3">histidine kinase</fullName>
        <ecNumber evidence="3">2.7.13.3</ecNumber>
    </recommendedName>
</protein>
<evidence type="ECO:0000256" key="12">
    <source>
        <dbReference type="ARBA" id="ARBA00023136"/>
    </source>
</evidence>
<dbReference type="PANTHER" id="PTHR45569">
    <property type="entry name" value="SENSOR PROTEIN KDPD"/>
    <property type="match status" value="1"/>
</dbReference>
<evidence type="ECO:0000256" key="6">
    <source>
        <dbReference type="ARBA" id="ARBA00022692"/>
    </source>
</evidence>
<dbReference type="InterPro" id="IPR025201">
    <property type="entry name" value="KdpD_TM"/>
</dbReference>
<dbReference type="InterPro" id="IPR036890">
    <property type="entry name" value="HATPase_C_sf"/>
</dbReference>
<keyword evidence="10 14" id="KW-1133">Transmembrane helix</keyword>
<dbReference type="AlphaFoldDB" id="B7L1N3"/>
<feature type="transmembrane region" description="Helical" evidence="14">
    <location>
        <begin position="485"/>
        <end position="503"/>
    </location>
</feature>
<dbReference type="Pfam" id="PF00512">
    <property type="entry name" value="HisKA"/>
    <property type="match status" value="1"/>
</dbReference>
<dbReference type="GO" id="GO:0042802">
    <property type="term" value="F:identical protein binding"/>
    <property type="evidence" value="ECO:0007669"/>
    <property type="project" value="UniProtKB-ARBA"/>
</dbReference>
<dbReference type="Gene3D" id="1.10.287.130">
    <property type="match status" value="1"/>
</dbReference>
<dbReference type="SUPFAM" id="SSF47384">
    <property type="entry name" value="Homodimeric domain of signal transducing histidine kinase"/>
    <property type="match status" value="1"/>
</dbReference>
<dbReference type="GO" id="GO:0005524">
    <property type="term" value="F:ATP binding"/>
    <property type="evidence" value="ECO:0007669"/>
    <property type="project" value="UniProtKB-KW"/>
</dbReference>
<feature type="transmembrane region" description="Helical" evidence="14">
    <location>
        <begin position="409"/>
        <end position="426"/>
    </location>
</feature>
<keyword evidence="7" id="KW-0547">Nucleotide-binding</keyword>
<dbReference type="GO" id="GO:0005886">
    <property type="term" value="C:plasma membrane"/>
    <property type="evidence" value="ECO:0007669"/>
    <property type="project" value="TreeGrafter"/>
</dbReference>
<dbReference type="InterPro" id="IPR038318">
    <property type="entry name" value="KdpD_sf"/>
</dbReference>
<keyword evidence="5" id="KW-0808">Transferase</keyword>
<dbReference type="Pfam" id="PF13493">
    <property type="entry name" value="DUF4118"/>
    <property type="match status" value="1"/>
</dbReference>
<dbReference type="SMART" id="SM00388">
    <property type="entry name" value="HisKA"/>
    <property type="match status" value="1"/>
</dbReference>
<dbReference type="Gene3D" id="3.40.50.300">
    <property type="entry name" value="P-loop containing nucleotide triphosphate hydrolases"/>
    <property type="match status" value="1"/>
</dbReference>
<dbReference type="Gene3D" id="3.30.565.10">
    <property type="entry name" value="Histidine kinase-like ATPase, C-terminal domain"/>
    <property type="match status" value="1"/>
</dbReference>
<dbReference type="InterPro" id="IPR003661">
    <property type="entry name" value="HisK_dim/P_dom"/>
</dbReference>
<dbReference type="SUPFAM" id="SSF52402">
    <property type="entry name" value="Adenine nucleotide alpha hydrolases-like"/>
    <property type="match status" value="1"/>
</dbReference>
<dbReference type="SUPFAM" id="SSF55781">
    <property type="entry name" value="GAF domain-like"/>
    <property type="match status" value="1"/>
</dbReference>
<evidence type="ECO:0000256" key="1">
    <source>
        <dbReference type="ARBA" id="ARBA00000085"/>
    </source>
</evidence>
<dbReference type="GO" id="GO:0000155">
    <property type="term" value="F:phosphorelay sensor kinase activity"/>
    <property type="evidence" value="ECO:0007669"/>
    <property type="project" value="InterPro"/>
</dbReference>
<dbReference type="RefSeq" id="WP_012605334.1">
    <property type="nucleotide sequence ID" value="NC_011757.1"/>
</dbReference>
<keyword evidence="16" id="KW-0407">Ion channel</keyword>
<dbReference type="InterPro" id="IPR036097">
    <property type="entry name" value="HisK_dim/P_sf"/>
</dbReference>
<evidence type="ECO:0000256" key="7">
    <source>
        <dbReference type="ARBA" id="ARBA00022741"/>
    </source>
</evidence>
<feature type="domain" description="Histidine kinase" evidence="15">
    <location>
        <begin position="679"/>
        <end position="896"/>
    </location>
</feature>
<dbReference type="CDD" id="cd01987">
    <property type="entry name" value="USP_KdpD-like"/>
    <property type="match status" value="1"/>
</dbReference>
<evidence type="ECO:0000256" key="10">
    <source>
        <dbReference type="ARBA" id="ARBA00022989"/>
    </source>
</evidence>
<dbReference type="InterPro" id="IPR027417">
    <property type="entry name" value="P-loop_NTPase"/>
</dbReference>
<reference evidence="16 17" key="2">
    <citation type="journal article" date="2012" name="J. Bacteriol.">
        <title>Complete genome sequences of six strains of the genus Methylobacterium.</title>
        <authorList>
            <person name="Marx C.J."/>
            <person name="Bringel F."/>
            <person name="Chistoserdova L."/>
            <person name="Moulin L."/>
            <person name="Farhan Ul Haque M."/>
            <person name="Fleischman D.E."/>
            <person name="Gruffaz C."/>
            <person name="Jourand P."/>
            <person name="Knief C."/>
            <person name="Lee M.C."/>
            <person name="Muller E.E."/>
            <person name="Nadalig T."/>
            <person name="Peyraud R."/>
            <person name="Roselli S."/>
            <person name="Russ L."/>
            <person name="Goodwin L.A."/>
            <person name="Ivanova N."/>
            <person name="Kyrpides N."/>
            <person name="Lajus A."/>
            <person name="Land M.L."/>
            <person name="Medigue C."/>
            <person name="Mikhailova N."/>
            <person name="Nolan M."/>
            <person name="Woyke T."/>
            <person name="Stolyar S."/>
            <person name="Vorholt J.A."/>
            <person name="Vuilleumier S."/>
        </authorList>
    </citation>
    <scope>NUCLEOTIDE SEQUENCE [LARGE SCALE GENOMIC DNA]</scope>
    <source>
        <strain evidence="17">CM4 / NCIMB 13688</strain>
    </source>
</reference>
<dbReference type="InterPro" id="IPR014729">
    <property type="entry name" value="Rossmann-like_a/b/a_fold"/>
</dbReference>
<dbReference type="InterPro" id="IPR006016">
    <property type="entry name" value="UspA"/>
</dbReference>
<dbReference type="EC" id="2.7.13.3" evidence="3"/>
<evidence type="ECO:0000256" key="9">
    <source>
        <dbReference type="ARBA" id="ARBA00022840"/>
    </source>
</evidence>
<keyword evidence="12 14" id="KW-0472">Membrane</keyword>
<comment type="catalytic activity">
    <reaction evidence="1">
        <text>ATP + protein L-histidine = ADP + protein N-phospho-L-histidine.</text>
        <dbReference type="EC" id="2.7.13.3"/>
    </reaction>
</comment>
<dbReference type="Pfam" id="PF02702">
    <property type="entry name" value="KdpD"/>
    <property type="match status" value="1"/>
</dbReference>
<comment type="function">
    <text evidence="13">Member of the two-component regulatory system KdpD/KdpE involved in the regulation of the kdp operon. KdpD may function as a membrane-associated protein kinase that phosphorylates KdpE in response to environmental signals.</text>
</comment>
<evidence type="ECO:0000256" key="3">
    <source>
        <dbReference type="ARBA" id="ARBA00012438"/>
    </source>
</evidence>
<keyword evidence="11" id="KW-0902">Two-component regulatory system</keyword>
<keyword evidence="8 16" id="KW-0418">Kinase</keyword>
<dbReference type="GO" id="GO:0005737">
    <property type="term" value="C:cytoplasm"/>
    <property type="evidence" value="ECO:0007669"/>
    <property type="project" value="UniProtKB-ARBA"/>
</dbReference>
<gene>
    <name evidence="16" type="ordered locus">Mchl_0181</name>
</gene>
<dbReference type="EMBL" id="CP001298">
    <property type="protein sequence ID" value="ACK81127.1"/>
    <property type="molecule type" value="Genomic_DNA"/>
</dbReference>
<dbReference type="FunFam" id="3.30.565.10:FF:000042">
    <property type="entry name" value="Two-component sensor histidine kinase KdpD"/>
    <property type="match status" value="1"/>
</dbReference>
<evidence type="ECO:0000256" key="13">
    <source>
        <dbReference type="ARBA" id="ARBA00057300"/>
    </source>
</evidence>
<proteinExistence type="predicted"/>
<dbReference type="Gene3D" id="1.20.120.620">
    <property type="entry name" value="Backbone structure of the membrane domain of e. Coli histidine kinase receptor kdpd"/>
    <property type="match status" value="1"/>
</dbReference>
<dbReference type="Gene3D" id="3.40.50.620">
    <property type="entry name" value="HUPs"/>
    <property type="match status" value="1"/>
</dbReference>
<evidence type="ECO:0000256" key="11">
    <source>
        <dbReference type="ARBA" id="ARBA00023012"/>
    </source>
</evidence>
<dbReference type="GO" id="GO:0034220">
    <property type="term" value="P:monoatomic ion transmembrane transport"/>
    <property type="evidence" value="ECO:0007669"/>
    <property type="project" value="UniProtKB-KW"/>
</dbReference>
<dbReference type="FunFam" id="3.40.50.300:FF:000483">
    <property type="entry name" value="Sensor histidine kinase KdpD"/>
    <property type="match status" value="1"/>
</dbReference>
<dbReference type="InterPro" id="IPR003594">
    <property type="entry name" value="HATPase_dom"/>
</dbReference>
<dbReference type="PANTHER" id="PTHR45569:SF1">
    <property type="entry name" value="SENSOR PROTEIN KDPD"/>
    <property type="match status" value="1"/>
</dbReference>
<dbReference type="InterPro" id="IPR052023">
    <property type="entry name" value="Histidine_kinase_KdpD"/>
</dbReference>
<dbReference type="Pfam" id="PF13492">
    <property type="entry name" value="GAF_3"/>
    <property type="match status" value="1"/>
</dbReference>
<dbReference type="PROSITE" id="PS50109">
    <property type="entry name" value="HIS_KIN"/>
    <property type="match status" value="1"/>
</dbReference>
<dbReference type="PRINTS" id="PR00344">
    <property type="entry name" value="BCTRLSENSOR"/>
</dbReference>
<dbReference type="InterPro" id="IPR004358">
    <property type="entry name" value="Sig_transdc_His_kin-like_C"/>
</dbReference>
<dbReference type="InterPro" id="IPR005467">
    <property type="entry name" value="His_kinase_dom"/>
</dbReference>
<dbReference type="Pfam" id="PF00582">
    <property type="entry name" value="Usp"/>
    <property type="match status" value="1"/>
</dbReference>
<accession>B7L1N3</accession>
<evidence type="ECO:0000256" key="14">
    <source>
        <dbReference type="SAM" id="Phobius"/>
    </source>
</evidence>
<dbReference type="CDD" id="cd00082">
    <property type="entry name" value="HisKA"/>
    <property type="match status" value="1"/>
</dbReference>
<dbReference type="HOGENOM" id="CLU_000445_113_1_5"/>
<keyword evidence="4" id="KW-0597">Phosphoprotein</keyword>
<evidence type="ECO:0000256" key="8">
    <source>
        <dbReference type="ARBA" id="ARBA00022777"/>
    </source>
</evidence>
<comment type="subcellular location">
    <subcellularLocation>
        <location evidence="2">Membrane</location>
        <topology evidence="2">Multi-pass membrane protein</topology>
    </subcellularLocation>
</comment>
<evidence type="ECO:0000256" key="4">
    <source>
        <dbReference type="ARBA" id="ARBA00022553"/>
    </source>
</evidence>
<dbReference type="KEGG" id="mch:Mchl_0181"/>
<dbReference type="Gene3D" id="3.30.450.40">
    <property type="match status" value="1"/>
</dbReference>
<evidence type="ECO:0000256" key="2">
    <source>
        <dbReference type="ARBA" id="ARBA00004141"/>
    </source>
</evidence>
<dbReference type="SUPFAM" id="SSF55874">
    <property type="entry name" value="ATPase domain of HSP90 chaperone/DNA topoisomerase II/histidine kinase"/>
    <property type="match status" value="1"/>
</dbReference>
<dbReference type="InterPro" id="IPR003852">
    <property type="entry name" value="Sig_transdc_His_kinase_KdpD_N"/>
</dbReference>
<keyword evidence="9" id="KW-0067">ATP-binding</keyword>
<evidence type="ECO:0000256" key="5">
    <source>
        <dbReference type="ARBA" id="ARBA00022679"/>
    </source>
</evidence>
<dbReference type="InterPro" id="IPR029016">
    <property type="entry name" value="GAF-like_dom_sf"/>
</dbReference>
<reference evidence="17" key="1">
    <citation type="submission" date="2008-12" db="EMBL/GenBank/DDBJ databases">
        <title>Complete sequence of chromosome of Methylobacterium chloromethanicum CM4.</title>
        <authorList>
            <consortium name="US DOE Joint Genome Institute"/>
            <person name="Lucas S."/>
            <person name="Copeland A."/>
            <person name="Lapidus A."/>
            <person name="Glavina del Rio T."/>
            <person name="Dalin E."/>
            <person name="Tice H."/>
            <person name="Bruce D."/>
            <person name="Goodwin L."/>
            <person name="Pitluck S."/>
            <person name="Chertkov O."/>
            <person name="Brettin T."/>
            <person name="Detter J.C."/>
            <person name="Han C."/>
            <person name="Larimer F."/>
            <person name="Land M."/>
            <person name="Hauser L."/>
            <person name="Kyrpides N."/>
            <person name="Mikhailova N."/>
            <person name="Marx C."/>
            <person name="Richardson P."/>
        </authorList>
    </citation>
    <scope>NUCLEOTIDE SEQUENCE [LARGE SCALE GENOMIC DNA]</scope>
    <source>
        <strain evidence="17">CM4 / NCIMB 13688</strain>
    </source>
</reference>
<organism evidence="16 17">
    <name type="scientific">Methylorubrum extorquens (strain CM4 / NCIMB 13688)</name>
    <name type="common">Methylobacterium extorquens</name>
    <dbReference type="NCBI Taxonomy" id="440085"/>
    <lineage>
        <taxon>Bacteria</taxon>
        <taxon>Pseudomonadati</taxon>
        <taxon>Pseudomonadota</taxon>
        <taxon>Alphaproteobacteria</taxon>
        <taxon>Hyphomicrobiales</taxon>
        <taxon>Methylobacteriaceae</taxon>
        <taxon>Methylorubrum</taxon>
    </lineage>
</organism>
<dbReference type="InterPro" id="IPR003018">
    <property type="entry name" value="GAF"/>
</dbReference>
<keyword evidence="6 14" id="KW-0812">Transmembrane</keyword>
<name>B7L1N3_METC4</name>
<evidence type="ECO:0000313" key="16">
    <source>
        <dbReference type="EMBL" id="ACK81127.1"/>
    </source>
</evidence>
<sequence>MPGTGRDPNRPSPDALLEAARREERTRGRLKVFLGAAPGVGKTYEMLTIGRARLTAGADVVVGVVETHGRAETEALLDGFESIPRRAVPYRGTVLEEMDLNALLARRPALALVDELAHTNAPGSRHPKRYQDVEELLDAGIDVLTTLNIQHVESLNDVVASITRIRVRETVPDSILDRADDIEVVDLNPDDLIERLKAGKVYVPANAERALKHYFSRGNLTALRELALRRTADRVDDELLSHMRANAIPGPWAAGERVLVCVSEDPRSAGLVRYAKRLADRLHAPWTALVVEGPRAASLSEAARDRVAEALRLADRLGGDAVTLPGGRRIADDILAYARAANVNHIVVGKATRSWIFELVHGSVVHDLVRRSGNISVHVVPGEVAPTETASRRAVATAAPPAAFDARSYALALLVTGAGLGLALLLEPSTGVENADLMLLTAVVAVAVRWGLGPSLAAVVAASLSYNFFFLPPVYTFTIADPTNVAAFLLFTLVAVLVSNLAARARLSAVVSQGRAKATERLFGFSRKLAACGTLDDVLWATSAQVAAMLRVRVVLLLSDPKTVAVRAGYPPEDMLDEADLAAAQWAFDNERPAGRGADTLPGAKRLFLPMRTGRGTIGVIGLDADGTGPILTPEGRRLLDALADMGALALERVRLVEDLDRAERDAETDRLARALLTSISHDLRTPLASVLGAASTLRDLDGALPVEAKAELLTTIIEESERLNRFIVNLLDMTRLEAGAVAPNLALQDVAETIDTALRRTQKILAGHRVAVEIAPDLPSLRLDPVLFEQVLVNLLDNAAKYAPEDSTVTLRARQDGRTVRIEVLDEGFGLPEADVERVFDKFYRVRKSDRVRAGTGLGLAISRGFVEAMGGTVTAGNRRDRLGATFTVTLPVPARTTPRDIAA</sequence>
<keyword evidence="16" id="KW-0813">Transport</keyword>
<evidence type="ECO:0000259" key="15">
    <source>
        <dbReference type="PROSITE" id="PS50109"/>
    </source>
</evidence>
<dbReference type="SMART" id="SM00387">
    <property type="entry name" value="HATPase_c"/>
    <property type="match status" value="1"/>
</dbReference>